<dbReference type="Pfam" id="PF08174">
    <property type="entry name" value="Anillin"/>
    <property type="match status" value="1"/>
</dbReference>
<dbReference type="PROSITE" id="PS50003">
    <property type="entry name" value="PH_DOMAIN"/>
    <property type="match status" value="1"/>
</dbReference>
<feature type="domain" description="PH" evidence="1">
    <location>
        <begin position="268"/>
        <end position="370"/>
    </location>
</feature>
<dbReference type="GO" id="GO:0000281">
    <property type="term" value="P:mitotic cytokinesis"/>
    <property type="evidence" value="ECO:0007669"/>
    <property type="project" value="TreeGrafter"/>
</dbReference>
<dbReference type="EMBL" id="NCKV01003485">
    <property type="protein sequence ID" value="RWS25668.1"/>
    <property type="molecule type" value="Genomic_DNA"/>
</dbReference>
<dbReference type="GO" id="GO:0000915">
    <property type="term" value="P:actomyosin contractile ring assembly"/>
    <property type="evidence" value="ECO:0007669"/>
    <property type="project" value="TreeGrafter"/>
</dbReference>
<reference evidence="2 3" key="1">
    <citation type="journal article" date="2018" name="Gigascience">
        <title>Genomes of trombidid mites reveal novel predicted allergens and laterally-transferred genes associated with secondary metabolism.</title>
        <authorList>
            <person name="Dong X."/>
            <person name="Chaisiri K."/>
            <person name="Xia D."/>
            <person name="Armstrong S.D."/>
            <person name="Fang Y."/>
            <person name="Donnelly M.J."/>
            <person name="Kadowaki T."/>
            <person name="McGarry J.W."/>
            <person name="Darby A.C."/>
            <person name="Makepeace B.L."/>
        </authorList>
    </citation>
    <scope>NUCLEOTIDE SEQUENCE [LARGE SCALE GENOMIC DNA]</scope>
    <source>
        <strain evidence="2">UoL-UT</strain>
    </source>
</reference>
<dbReference type="SMART" id="SM00233">
    <property type="entry name" value="PH"/>
    <property type="match status" value="1"/>
</dbReference>
<dbReference type="InterPro" id="IPR051364">
    <property type="entry name" value="Cytokinesis/Rho-signaling"/>
</dbReference>
<dbReference type="InterPro" id="IPR001849">
    <property type="entry name" value="PH_domain"/>
</dbReference>
<proteinExistence type="predicted"/>
<dbReference type="PANTHER" id="PTHR21538:SF24">
    <property type="entry name" value="PH DOMAIN-CONTAINING PROTEIN"/>
    <property type="match status" value="1"/>
</dbReference>
<dbReference type="STRING" id="299467.A0A443SDT2"/>
<dbReference type="Proteomes" id="UP000288716">
    <property type="component" value="Unassembled WGS sequence"/>
</dbReference>
<dbReference type="Gene3D" id="2.30.29.30">
    <property type="entry name" value="Pleckstrin-homology domain (PH domain)/Phosphotyrosine-binding domain (PTB)"/>
    <property type="match status" value="1"/>
</dbReference>
<dbReference type="InterPro" id="IPR011993">
    <property type="entry name" value="PH-like_dom_sf"/>
</dbReference>
<keyword evidence="3" id="KW-1185">Reference proteome</keyword>
<accession>A0A443SDT2</accession>
<dbReference type="VEuPathDB" id="VectorBase:LDEU006372"/>
<evidence type="ECO:0000259" key="1">
    <source>
        <dbReference type="PROSITE" id="PS50003"/>
    </source>
</evidence>
<sequence length="468" mass="54010">MTVCKGNILELSEDYDLEQKIDLEIKMREGTTKLLAACKHPVQSMEASKSLMTSNQRMTAYISELQKRKVREKLQSDPKKSHTKVEASKARVSVSDIRIPLIWKDSDHFKNKGDYRRFAVFCLLKIGTEIYDSALVNNIDRTVTDISFDDIVVFHHIPANFECKLEVYCKVLHDDLSIASTPKKIKKKISSSMSRTFGRKMAASLKDEFNENGPKFDLIAEATLTLKDSSDCIKTHDLTIEAENRQSTLPLFGHFCCRLAVNPDCLHEERLSSYLRVYEFTGKIIKDAPVYWVSLRSFKLCFWKKRREEMHMKSESPNIVIPVTENLRVNLVNSNTFTIETNETNVVYSLSVINDQDLQLWVAHIKQHVEDYVSWGNAAKNAMDIPSPSPNRIHMFLRQRPPGTLYDETPLSGNFNIFNVSKFNANFCRSFIKNVVKFELSRSITNNFSQVAQFKHFFLRNVQHKQQQ</sequence>
<evidence type="ECO:0000313" key="3">
    <source>
        <dbReference type="Proteomes" id="UP000288716"/>
    </source>
</evidence>
<evidence type="ECO:0000313" key="2">
    <source>
        <dbReference type="EMBL" id="RWS25668.1"/>
    </source>
</evidence>
<dbReference type="GO" id="GO:0005826">
    <property type="term" value="C:actomyosin contractile ring"/>
    <property type="evidence" value="ECO:0007669"/>
    <property type="project" value="TreeGrafter"/>
</dbReference>
<dbReference type="SUPFAM" id="SSF50729">
    <property type="entry name" value="PH domain-like"/>
    <property type="match status" value="1"/>
</dbReference>
<organism evidence="2 3">
    <name type="scientific">Leptotrombidium deliense</name>
    <dbReference type="NCBI Taxonomy" id="299467"/>
    <lineage>
        <taxon>Eukaryota</taxon>
        <taxon>Metazoa</taxon>
        <taxon>Ecdysozoa</taxon>
        <taxon>Arthropoda</taxon>
        <taxon>Chelicerata</taxon>
        <taxon>Arachnida</taxon>
        <taxon>Acari</taxon>
        <taxon>Acariformes</taxon>
        <taxon>Trombidiformes</taxon>
        <taxon>Prostigmata</taxon>
        <taxon>Anystina</taxon>
        <taxon>Parasitengona</taxon>
        <taxon>Trombiculoidea</taxon>
        <taxon>Trombiculidae</taxon>
        <taxon>Leptotrombidium</taxon>
    </lineage>
</organism>
<comment type="caution">
    <text evidence="2">The sequence shown here is derived from an EMBL/GenBank/DDBJ whole genome shotgun (WGS) entry which is preliminary data.</text>
</comment>
<gene>
    <name evidence="2" type="ORF">B4U80_08253</name>
</gene>
<name>A0A443SDT2_9ACAR</name>
<protein>
    <submittedName>
        <fullName evidence="2">Rhotekin-like protein</fullName>
    </submittedName>
</protein>
<dbReference type="AlphaFoldDB" id="A0A443SDT2"/>
<dbReference type="InterPro" id="IPR012966">
    <property type="entry name" value="AHD"/>
</dbReference>
<dbReference type="GO" id="GO:0031106">
    <property type="term" value="P:septin ring organization"/>
    <property type="evidence" value="ECO:0007669"/>
    <property type="project" value="TreeGrafter"/>
</dbReference>
<dbReference type="OrthoDB" id="5817051at2759"/>
<dbReference type="PANTHER" id="PTHR21538">
    <property type="entry name" value="ANILLIN/RHOTEKIN RTKN"/>
    <property type="match status" value="1"/>
</dbReference>